<dbReference type="GO" id="GO:0060271">
    <property type="term" value="P:cilium assembly"/>
    <property type="evidence" value="ECO:0007669"/>
    <property type="project" value="UniProtKB-UniRule"/>
</dbReference>
<protein>
    <recommendedName>
        <fullName evidence="4">Tektin</fullName>
    </recommendedName>
</protein>
<reference evidence="6 7" key="2">
    <citation type="journal article" date="2019" name="G3 (Bethesda)">
        <title>Hybrid Assembly of the Genome of the Entomopathogenic Nematode Steinernema carpocapsae Identifies the X-Chromosome.</title>
        <authorList>
            <person name="Serra L."/>
            <person name="Macchietto M."/>
            <person name="Macias-Munoz A."/>
            <person name="McGill C.J."/>
            <person name="Rodriguez I.M."/>
            <person name="Rodriguez B."/>
            <person name="Murad R."/>
            <person name="Mortazavi A."/>
        </authorList>
    </citation>
    <scope>NUCLEOTIDE SEQUENCE [LARGE SCALE GENOMIC DNA]</scope>
    <source>
        <strain evidence="6 7">ALL</strain>
    </source>
</reference>
<evidence type="ECO:0000256" key="4">
    <source>
        <dbReference type="RuleBase" id="RU367040"/>
    </source>
</evidence>
<evidence type="ECO:0000313" key="6">
    <source>
        <dbReference type="EMBL" id="TKR80765.1"/>
    </source>
</evidence>
<dbReference type="Proteomes" id="UP000298663">
    <property type="component" value="Unassembled WGS sequence"/>
</dbReference>
<feature type="coiled-coil region" evidence="5">
    <location>
        <begin position="325"/>
        <end position="366"/>
    </location>
</feature>
<evidence type="ECO:0000256" key="2">
    <source>
        <dbReference type="ARBA" id="ARBA00022490"/>
    </source>
</evidence>
<keyword evidence="3 5" id="KW-0175">Coiled coil</keyword>
<keyword evidence="7" id="KW-1185">Reference proteome</keyword>
<evidence type="ECO:0000313" key="7">
    <source>
        <dbReference type="Proteomes" id="UP000298663"/>
    </source>
</evidence>
<feature type="coiled-coil region" evidence="5">
    <location>
        <begin position="14"/>
        <end position="77"/>
    </location>
</feature>
<gene>
    <name evidence="6" type="ORF">L596_014779</name>
</gene>
<keyword evidence="4" id="KW-0282">Flagellum</keyword>
<keyword evidence="4" id="KW-0966">Cell projection</keyword>
<dbReference type="GO" id="GO:0060294">
    <property type="term" value="P:cilium movement involved in cell motility"/>
    <property type="evidence" value="ECO:0007669"/>
    <property type="project" value="UniProtKB-UniRule"/>
</dbReference>
<proteinExistence type="inferred from homology"/>
<dbReference type="Pfam" id="PF03148">
    <property type="entry name" value="Tektin"/>
    <property type="match status" value="1"/>
</dbReference>
<dbReference type="GO" id="GO:0015630">
    <property type="term" value="C:microtubule cytoskeleton"/>
    <property type="evidence" value="ECO:0007669"/>
    <property type="project" value="UniProtKB-UniRule"/>
</dbReference>
<sequence>MHANAQHDDASEVLRFARLSVKEANQRAIRLQNQTTHQLVQRVKDLKYWSHEIERELQELKADNEELQRYYRRLEKCAQITIAAGEINESCASVQRKRIQVVENSNAKVDSTLDKEKTTIADSSKQIREFKALIERQMETNSAAKNRLLRDFTLKQEAITLDHRSAAIAIDEKYRMETPEGRNLNIREGVPMQRMSEYDEWIENTARNLNAAAKARENSRKIVQKVVQNTRELAQLMRQDANSVDAALKDSLKTWQTWRDGIRSKLGAKDKEKKVADTAIGEIQVALRQRREPLEIALKRQSHRGLRPGIELCNDKAQHALEAELVNLKSSVVTLEGQLEKARESRKKLDDERNRLERKMQICEHNFTVDYEVLRRIRANYPQEIQSTGFLVSEKLKPK</sequence>
<reference evidence="6 7" key="1">
    <citation type="journal article" date="2015" name="Genome Biol.">
        <title>Comparative genomics of Steinernema reveals deeply conserved gene regulatory networks.</title>
        <authorList>
            <person name="Dillman A.R."/>
            <person name="Macchietto M."/>
            <person name="Porter C.F."/>
            <person name="Rogers A."/>
            <person name="Williams B."/>
            <person name="Antoshechkin I."/>
            <person name="Lee M.M."/>
            <person name="Goodwin Z."/>
            <person name="Lu X."/>
            <person name="Lewis E.E."/>
            <person name="Goodrich-Blair H."/>
            <person name="Stock S.P."/>
            <person name="Adams B.J."/>
            <person name="Sternberg P.W."/>
            <person name="Mortazavi A."/>
        </authorList>
    </citation>
    <scope>NUCLEOTIDE SEQUENCE [LARGE SCALE GENOMIC DNA]</scope>
    <source>
        <strain evidence="6 7">ALL</strain>
    </source>
</reference>
<dbReference type="PANTHER" id="PTHR19960:SF12">
    <property type="entry name" value="TEKTIN-4"/>
    <property type="match status" value="1"/>
</dbReference>
<comment type="similarity">
    <text evidence="1 4">Belongs to the tektin family.</text>
</comment>
<evidence type="ECO:0000256" key="1">
    <source>
        <dbReference type="ARBA" id="ARBA00007209"/>
    </source>
</evidence>
<comment type="subcellular location">
    <subcellularLocation>
        <location evidence="4">Cytoplasm</location>
        <location evidence="4">Cytoskeleton</location>
        <location evidence="4">Cilium axoneme</location>
    </subcellularLocation>
</comment>
<dbReference type="InterPro" id="IPR048256">
    <property type="entry name" value="Tektin-like"/>
</dbReference>
<dbReference type="OrthoDB" id="5788000at2759"/>
<evidence type="ECO:0000256" key="5">
    <source>
        <dbReference type="SAM" id="Coils"/>
    </source>
</evidence>
<dbReference type="GO" id="GO:0005930">
    <property type="term" value="C:axoneme"/>
    <property type="evidence" value="ECO:0007669"/>
    <property type="project" value="UniProtKB-SubCell"/>
</dbReference>
<dbReference type="AlphaFoldDB" id="A0A4V6XW78"/>
<accession>A0A4V6XW78</accession>
<dbReference type="PRINTS" id="PR00511">
    <property type="entry name" value="TEKTIN"/>
</dbReference>
<dbReference type="EMBL" id="AZBU02000004">
    <property type="protein sequence ID" value="TKR80765.1"/>
    <property type="molecule type" value="Genomic_DNA"/>
</dbReference>
<dbReference type="STRING" id="34508.A0A4V6XW78"/>
<keyword evidence="2" id="KW-0963">Cytoplasm</keyword>
<organism evidence="6 7">
    <name type="scientific">Steinernema carpocapsae</name>
    <name type="common">Entomopathogenic nematode</name>
    <dbReference type="NCBI Taxonomy" id="34508"/>
    <lineage>
        <taxon>Eukaryota</taxon>
        <taxon>Metazoa</taxon>
        <taxon>Ecdysozoa</taxon>
        <taxon>Nematoda</taxon>
        <taxon>Chromadorea</taxon>
        <taxon>Rhabditida</taxon>
        <taxon>Tylenchina</taxon>
        <taxon>Panagrolaimomorpha</taxon>
        <taxon>Strongyloidoidea</taxon>
        <taxon>Steinernematidae</taxon>
        <taxon>Steinernema</taxon>
    </lineage>
</organism>
<comment type="caution">
    <text evidence="6">The sequence shown here is derived from an EMBL/GenBank/DDBJ whole genome shotgun (WGS) entry which is preliminary data.</text>
</comment>
<name>A0A4V6XW78_STECR</name>
<dbReference type="InterPro" id="IPR000435">
    <property type="entry name" value="Tektins"/>
</dbReference>
<dbReference type="PANTHER" id="PTHR19960">
    <property type="entry name" value="TEKTIN"/>
    <property type="match status" value="1"/>
</dbReference>
<keyword evidence="4" id="KW-0969">Cilium</keyword>
<evidence type="ECO:0000256" key="3">
    <source>
        <dbReference type="ARBA" id="ARBA00023054"/>
    </source>
</evidence>
<dbReference type="GO" id="GO:0005634">
    <property type="term" value="C:nucleus"/>
    <property type="evidence" value="ECO:0007669"/>
    <property type="project" value="TreeGrafter"/>
</dbReference>